<evidence type="ECO:0000256" key="1">
    <source>
        <dbReference type="SAM" id="MobiDB-lite"/>
    </source>
</evidence>
<name>A0A0J9V8R0_PLAVI</name>
<dbReference type="InterPro" id="IPR008780">
    <property type="entry name" value="Plasmodium_Vir"/>
</dbReference>
<organism evidence="2 3">
    <name type="scientific">Plasmodium vivax India VII</name>
    <dbReference type="NCBI Taxonomy" id="1077284"/>
    <lineage>
        <taxon>Eukaryota</taxon>
        <taxon>Sar</taxon>
        <taxon>Alveolata</taxon>
        <taxon>Apicomplexa</taxon>
        <taxon>Aconoidasida</taxon>
        <taxon>Haemosporida</taxon>
        <taxon>Plasmodiidae</taxon>
        <taxon>Plasmodium</taxon>
        <taxon>Plasmodium (Plasmodium)</taxon>
    </lineage>
</organism>
<dbReference type="AlphaFoldDB" id="A0A0J9V8R0"/>
<evidence type="ECO:0000313" key="3">
    <source>
        <dbReference type="Proteomes" id="UP000053562"/>
    </source>
</evidence>
<feature type="compositionally biased region" description="Basic and acidic residues" evidence="1">
    <location>
        <begin position="231"/>
        <end position="243"/>
    </location>
</feature>
<dbReference type="EMBL" id="KQ234190">
    <property type="protein sequence ID" value="KMZ82433.1"/>
    <property type="molecule type" value="Genomic_DNA"/>
</dbReference>
<reference evidence="2 3" key="1">
    <citation type="submission" date="2011-08" db="EMBL/GenBank/DDBJ databases">
        <title>The Genome Sequence of Plasmodium vivax India VII.</title>
        <authorList>
            <consortium name="The Broad Institute Genome Sequencing Platform"/>
            <consortium name="The Broad Institute Genome Sequencing Center for Infectious Disease"/>
            <person name="Neafsey D."/>
            <person name="Carlton J."/>
            <person name="Barnwell J."/>
            <person name="Collins W."/>
            <person name="Escalante A."/>
            <person name="Mullikin J."/>
            <person name="Saul A."/>
            <person name="Guigo R."/>
            <person name="Camara F."/>
            <person name="Young S.K."/>
            <person name="Zeng Q."/>
            <person name="Gargeya S."/>
            <person name="Fitzgerald M."/>
            <person name="Haas B."/>
            <person name="Abouelleil A."/>
            <person name="Alvarado L."/>
            <person name="Arachchi H.M."/>
            <person name="Berlin A."/>
            <person name="Brown A."/>
            <person name="Chapman S.B."/>
            <person name="Chen Z."/>
            <person name="Dunbar C."/>
            <person name="Freedman E."/>
            <person name="Gearin G."/>
            <person name="Gellesch M."/>
            <person name="Goldberg J."/>
            <person name="Griggs A."/>
            <person name="Gujja S."/>
            <person name="Heiman D."/>
            <person name="Howarth C."/>
            <person name="Larson L."/>
            <person name="Lui A."/>
            <person name="MacDonald P.J.P."/>
            <person name="Montmayeur A."/>
            <person name="Murphy C."/>
            <person name="Neiman D."/>
            <person name="Pearson M."/>
            <person name="Priest M."/>
            <person name="Roberts A."/>
            <person name="Saif S."/>
            <person name="Shea T."/>
            <person name="Shenoy N."/>
            <person name="Sisk P."/>
            <person name="Stolte C."/>
            <person name="Sykes S."/>
            <person name="Wortman J."/>
            <person name="Nusbaum C."/>
            <person name="Birren B."/>
        </authorList>
    </citation>
    <scope>NUCLEOTIDE SEQUENCE [LARGE SCALE GENOMIC DNA]</scope>
    <source>
        <strain evidence="2 3">India VII</strain>
    </source>
</reference>
<evidence type="ECO:0000313" key="2">
    <source>
        <dbReference type="EMBL" id="KMZ82433.1"/>
    </source>
</evidence>
<dbReference type="Pfam" id="PF05795">
    <property type="entry name" value="Plasmodium_Vir"/>
    <property type="match status" value="1"/>
</dbReference>
<gene>
    <name evidence="2" type="ORF">PVIIG_06319</name>
</gene>
<dbReference type="OrthoDB" id="10321375at2759"/>
<accession>A0A0J9V8R0</accession>
<feature type="region of interest" description="Disordered" evidence="1">
    <location>
        <begin position="228"/>
        <end position="257"/>
    </location>
</feature>
<evidence type="ECO:0008006" key="4">
    <source>
        <dbReference type="Google" id="ProtNLM"/>
    </source>
</evidence>
<protein>
    <recommendedName>
        <fullName evidence="4">VIR protein</fullName>
    </recommendedName>
</protein>
<dbReference type="Proteomes" id="UP000053562">
    <property type="component" value="Unassembled WGS sequence"/>
</dbReference>
<sequence>MAVPGSDDVYLTYDDYITFKEKFDKNDPFSSNTINLGQILDEADIKTPKDSKLYKIFVKLLKHINDDHYFYGDKQIDACRYIRYMLQKEVEDNLKKNYDSNFVEMFHNFLRKYGEKITHRKDRCISKIDPIESTRFNNMDALHRLYDKYRYYKDFSTSTAHYVCDTFHVFIKAYNSYINDNASKSEFFNKILENFSKNVTKKVSDFTLPCSHFRYDLSRPKLYKPTPVIKTESHSPTQEDQKEFSSGVAKSHGSSHETLDISHLQLHQEETVLPSIQIETTKLETLEENDDHREASDNYAMHYPRRETDAIIELPPRIQRPDVVFGSLRTQLQPQHPEYLNPQHLPNEAAGDSSTIIGSITSALKGVDPVPVVGVSVEEEDAYVEFLVVSMDNSQEDFQDMKIMKEGILDMVQ</sequence>
<proteinExistence type="predicted"/>